<dbReference type="SUPFAM" id="SSF46938">
    <property type="entry name" value="CRAL/TRIO N-terminal domain"/>
    <property type="match status" value="1"/>
</dbReference>
<organism evidence="3 4">
    <name type="scientific">Populus alba x Populus x berolinensis</name>
    <dbReference type="NCBI Taxonomy" id="444605"/>
    <lineage>
        <taxon>Eukaryota</taxon>
        <taxon>Viridiplantae</taxon>
        <taxon>Streptophyta</taxon>
        <taxon>Embryophyta</taxon>
        <taxon>Tracheophyta</taxon>
        <taxon>Spermatophyta</taxon>
        <taxon>Magnoliopsida</taxon>
        <taxon>eudicotyledons</taxon>
        <taxon>Gunneridae</taxon>
        <taxon>Pentapetalae</taxon>
        <taxon>rosids</taxon>
        <taxon>fabids</taxon>
        <taxon>Malpighiales</taxon>
        <taxon>Salicaceae</taxon>
        <taxon>Saliceae</taxon>
        <taxon>Populus</taxon>
    </lineage>
</organism>
<protein>
    <recommendedName>
        <fullName evidence="2">CRAL-TRIO domain-containing protein</fullName>
    </recommendedName>
</protein>
<dbReference type="Proteomes" id="UP001164929">
    <property type="component" value="Chromosome 15"/>
</dbReference>
<dbReference type="CDD" id="cd00170">
    <property type="entry name" value="SEC14"/>
    <property type="match status" value="2"/>
</dbReference>
<evidence type="ECO:0000259" key="2">
    <source>
        <dbReference type="Pfam" id="PF00650"/>
    </source>
</evidence>
<dbReference type="Pfam" id="PF00650">
    <property type="entry name" value="CRAL_TRIO"/>
    <property type="match status" value="2"/>
</dbReference>
<evidence type="ECO:0000256" key="1">
    <source>
        <dbReference type="ARBA" id="ARBA00009817"/>
    </source>
</evidence>
<dbReference type="AlphaFoldDB" id="A0AAD6LP58"/>
<accession>A0AAD6LP58</accession>
<proteinExistence type="inferred from homology"/>
<name>A0AAD6LP58_9ROSI</name>
<dbReference type="InterPro" id="IPR036273">
    <property type="entry name" value="CRAL/TRIO_N_dom_sf"/>
</dbReference>
<dbReference type="PANTHER" id="PTHR47556">
    <property type="entry name" value="SEC14P-LIKE PHOSPHATIDYLINOSITOL TRANSFER FAMILY PROTEIN"/>
    <property type="match status" value="1"/>
</dbReference>
<feature type="domain" description="CRAL-TRIO" evidence="2">
    <location>
        <begin position="291"/>
        <end position="375"/>
    </location>
</feature>
<reference evidence="3" key="1">
    <citation type="journal article" date="2023" name="Mol. Ecol. Resour.">
        <title>Chromosome-level genome assembly of a triploid poplar Populus alba 'Berolinensis'.</title>
        <authorList>
            <person name="Chen S."/>
            <person name="Yu Y."/>
            <person name="Wang X."/>
            <person name="Wang S."/>
            <person name="Zhang T."/>
            <person name="Zhou Y."/>
            <person name="He R."/>
            <person name="Meng N."/>
            <person name="Wang Y."/>
            <person name="Liu W."/>
            <person name="Liu Z."/>
            <person name="Liu J."/>
            <person name="Guo Q."/>
            <person name="Huang H."/>
            <person name="Sederoff R.R."/>
            <person name="Wang G."/>
            <person name="Qu G."/>
            <person name="Chen S."/>
        </authorList>
    </citation>
    <scope>NUCLEOTIDE SEQUENCE</scope>
    <source>
        <strain evidence="3">SC-2020</strain>
    </source>
</reference>
<gene>
    <name evidence="3" type="ORF">NC653_034974</name>
</gene>
<comment type="caution">
    <text evidence="3">The sequence shown here is derived from an EMBL/GenBank/DDBJ whole genome shotgun (WGS) entry which is preliminary data.</text>
</comment>
<dbReference type="SUPFAM" id="SSF52087">
    <property type="entry name" value="CRAL/TRIO domain"/>
    <property type="match status" value="2"/>
</dbReference>
<keyword evidence="4" id="KW-1185">Reference proteome</keyword>
<dbReference type="InterPro" id="IPR001251">
    <property type="entry name" value="CRAL-TRIO_dom"/>
</dbReference>
<dbReference type="Gene3D" id="3.40.525.10">
    <property type="entry name" value="CRAL-TRIO lipid binding domain"/>
    <property type="match status" value="2"/>
</dbReference>
<comment type="similarity">
    <text evidence="1">Belongs to the HEBP family.</text>
</comment>
<dbReference type="InterPro" id="IPR006917">
    <property type="entry name" value="SOUL_heme-bd"/>
</dbReference>
<dbReference type="PANTHER" id="PTHR47556:SF1">
    <property type="entry name" value="SEC14P-LIKE PHOSPHATIDYLINOSITOL TRANSFER FAMILY PROTEIN"/>
    <property type="match status" value="1"/>
</dbReference>
<feature type="domain" description="CRAL-TRIO" evidence="2">
    <location>
        <begin position="117"/>
        <end position="195"/>
    </location>
</feature>
<dbReference type="InterPro" id="IPR011256">
    <property type="entry name" value="Reg_factor_effector_dom_sf"/>
</dbReference>
<dbReference type="FunFam" id="3.20.80.10:FF:000002">
    <property type="entry name" value="Heme-binding protein 2"/>
    <property type="match status" value="1"/>
</dbReference>
<dbReference type="Pfam" id="PF04832">
    <property type="entry name" value="SOUL"/>
    <property type="match status" value="1"/>
</dbReference>
<evidence type="ECO:0000313" key="4">
    <source>
        <dbReference type="Proteomes" id="UP001164929"/>
    </source>
</evidence>
<dbReference type="EMBL" id="JAQIZT010000015">
    <property type="protein sequence ID" value="KAJ6970546.1"/>
    <property type="molecule type" value="Genomic_DNA"/>
</dbReference>
<evidence type="ECO:0000313" key="3">
    <source>
        <dbReference type="EMBL" id="KAJ6970546.1"/>
    </source>
</evidence>
<dbReference type="SUPFAM" id="SSF55136">
    <property type="entry name" value="Probable bacterial effector-binding domain"/>
    <property type="match status" value="1"/>
</dbReference>
<sequence>MAIRTCLNLGRPQIAPVTLTKSPSRNCKFSVQSCSLSSNQSHKQLVVEVKEKLGRDYHSLPVGKNGRDDEEMILWFLKDRKFSVDEAVSKLTKAIKWREEFKVSELSEESVKSIADTGKAYVHDSLDVYGKPVLIVVASKHLPAVHDPVEDEKLCVFLIEKALRKLAAGKEQILGIIDLRGFSTGNADLKFLTFLFSVWLNKMSLNDRELKEDTYVAGYTLHRFPSFMDLLYWLDRLVNGLVKVDQFLSSSMRRALSPTTKALVAKELLMGITTSNAPYTSNISNRVAHKCTWIFEIIVRIKLYLVMLDLKCDSLVVVFCGKFQRQLFQRHVLSHEFDVFYYYYPKRLDQVLFVEAPFIFKPIWQVAKPLLRSYTSLVRFCPVETFSVETDADFQLIPLVRQTESERAMEKPRWWLFLLPGILVLDLVCLCKAIESPQYSVVHAESDFEVRLYVNSTWMSAPVNELSFEKATLFGFHRLFQYIQGANLNCSRIAMTAPVVTSIVPGAGPFQSSAYIVRFYLPVKFQADPPVPLDELHLKPYTWNSRCVAVRKFSGYAKDENVAREAKRLAVSLSTSPWVNVTSTDSNGSYSIAQYDSPFQFIHRTNEVWADIKAPGANGCQSSGIASY</sequence>
<dbReference type="InterPro" id="IPR036865">
    <property type="entry name" value="CRAL-TRIO_dom_sf"/>
</dbReference>
<dbReference type="Gene3D" id="3.20.80.10">
    <property type="entry name" value="Regulatory factor, effector binding domain"/>
    <property type="match status" value="1"/>
</dbReference>